<keyword evidence="3" id="KW-1185">Reference proteome</keyword>
<protein>
    <submittedName>
        <fullName evidence="2">Uncharacterized protein</fullName>
    </submittedName>
</protein>
<keyword evidence="1" id="KW-0472">Membrane</keyword>
<evidence type="ECO:0000313" key="3">
    <source>
        <dbReference type="Proteomes" id="UP001204772"/>
    </source>
</evidence>
<organism evidence="2 3">
    <name type="scientific">Runella salmonicolor</name>
    <dbReference type="NCBI Taxonomy" id="2950278"/>
    <lineage>
        <taxon>Bacteria</taxon>
        <taxon>Pseudomonadati</taxon>
        <taxon>Bacteroidota</taxon>
        <taxon>Cytophagia</taxon>
        <taxon>Cytophagales</taxon>
        <taxon>Spirosomataceae</taxon>
        <taxon>Runella</taxon>
    </lineage>
</organism>
<keyword evidence="1" id="KW-1133">Transmembrane helix</keyword>
<dbReference type="RefSeq" id="WP_253533259.1">
    <property type="nucleotide sequence ID" value="NZ_JAMZEL010000024.1"/>
</dbReference>
<keyword evidence="1" id="KW-0812">Transmembrane</keyword>
<comment type="caution">
    <text evidence="2">The sequence shown here is derived from an EMBL/GenBank/DDBJ whole genome shotgun (WGS) entry which is preliminary data.</text>
</comment>
<dbReference type="Proteomes" id="UP001204772">
    <property type="component" value="Unassembled WGS sequence"/>
</dbReference>
<name>A0ABT1G111_9BACT</name>
<reference evidence="2 3" key="1">
    <citation type="submission" date="2022-06" db="EMBL/GenBank/DDBJ databases">
        <title>Runella sp. S5 genome sequencing.</title>
        <authorList>
            <person name="Park S."/>
        </authorList>
    </citation>
    <scope>NUCLEOTIDE SEQUENCE [LARGE SCALE GENOMIC DNA]</scope>
    <source>
        <strain evidence="2 3">S5</strain>
    </source>
</reference>
<feature type="transmembrane region" description="Helical" evidence="1">
    <location>
        <begin position="219"/>
        <end position="239"/>
    </location>
</feature>
<evidence type="ECO:0000256" key="1">
    <source>
        <dbReference type="SAM" id="Phobius"/>
    </source>
</evidence>
<proteinExistence type="predicted"/>
<accession>A0ABT1G111</accession>
<evidence type="ECO:0000313" key="2">
    <source>
        <dbReference type="EMBL" id="MCP1386417.1"/>
    </source>
</evidence>
<gene>
    <name evidence="2" type="ORF">NCI00_28505</name>
</gene>
<dbReference type="EMBL" id="JAMZEL010000024">
    <property type="protein sequence ID" value="MCP1386417.1"/>
    <property type="molecule type" value="Genomic_DNA"/>
</dbReference>
<sequence>MPLTNPLVKGVVYPDGYVMGTGSDGRQIRARFFDKTLIVFNIATGAAESTAVKSVTTLSRGYVIAQTFRGLEGAPSLNRSNWAPHPKEWYIADELNGAVVDRLALTASEAQYFADNADFKAIGWTKDGAAGTANQDPRHFWDSESKKEGEVPVANLFFKIGDDGKPVRCDKDGKLMKNDGTYVNSADDPKVAAAAATEDDKAAEATGVMGTVKKYGKTLLWICGGALVVGVGAWAFKAFSKPRPKGK</sequence>